<evidence type="ECO:0000313" key="5">
    <source>
        <dbReference type="Proteomes" id="UP000271624"/>
    </source>
</evidence>
<dbReference type="Proteomes" id="UP000271624">
    <property type="component" value="Unassembled WGS sequence"/>
</dbReference>
<evidence type="ECO:0008006" key="6">
    <source>
        <dbReference type="Google" id="ProtNLM"/>
    </source>
</evidence>
<dbReference type="PROSITE" id="PS50294">
    <property type="entry name" value="WD_REPEATS_REGION"/>
    <property type="match status" value="2"/>
</dbReference>
<dbReference type="InterPro" id="IPR036322">
    <property type="entry name" value="WD40_repeat_dom_sf"/>
</dbReference>
<accession>A0A3S1CM88</accession>
<dbReference type="PROSITE" id="PS00678">
    <property type="entry name" value="WD_REPEATS_1"/>
    <property type="match status" value="1"/>
</dbReference>
<proteinExistence type="predicted"/>
<comment type="caution">
    <text evidence="4">The sequence shown here is derived from an EMBL/GenBank/DDBJ whole genome shotgun (WGS) entry which is preliminary data.</text>
</comment>
<dbReference type="SMART" id="SM00320">
    <property type="entry name" value="WD40"/>
    <property type="match status" value="2"/>
</dbReference>
<sequence>MWDVATKKETSTLTGHTDWVNSVVFSPDGKTLASASWDKTIKLWKGATGKLIFTITGHTEQGTWVVYSLDGKTLASASDDRSIRLWNLDLDNLLAQGCHWLDGHLATRPNEEKKLCVNPVR</sequence>
<dbReference type="RefSeq" id="WP_233787305.1">
    <property type="nucleotide sequence ID" value="NZ_RSCL01000011.1"/>
</dbReference>
<evidence type="ECO:0000256" key="2">
    <source>
        <dbReference type="ARBA" id="ARBA00022737"/>
    </source>
</evidence>
<dbReference type="Pfam" id="PF00400">
    <property type="entry name" value="WD40"/>
    <property type="match status" value="2"/>
</dbReference>
<dbReference type="InterPro" id="IPR019775">
    <property type="entry name" value="WD40_repeat_CS"/>
</dbReference>
<dbReference type="AlphaFoldDB" id="A0A3S1CM88"/>
<feature type="repeat" description="WD" evidence="3">
    <location>
        <begin position="13"/>
        <end position="54"/>
    </location>
</feature>
<keyword evidence="5" id="KW-1185">Reference proteome</keyword>
<keyword evidence="1 3" id="KW-0853">WD repeat</keyword>
<dbReference type="InterPro" id="IPR001680">
    <property type="entry name" value="WD40_rpt"/>
</dbReference>
<gene>
    <name evidence="4" type="ORF">DSM106972_046290</name>
</gene>
<dbReference type="SUPFAM" id="SSF50978">
    <property type="entry name" value="WD40 repeat-like"/>
    <property type="match status" value="1"/>
</dbReference>
<dbReference type="PROSITE" id="PS50082">
    <property type="entry name" value="WD_REPEATS_2"/>
    <property type="match status" value="2"/>
</dbReference>
<dbReference type="EMBL" id="RSCL01000011">
    <property type="protein sequence ID" value="RUT04401.1"/>
    <property type="molecule type" value="Genomic_DNA"/>
</dbReference>
<evidence type="ECO:0000313" key="4">
    <source>
        <dbReference type="EMBL" id="RUT04401.1"/>
    </source>
</evidence>
<dbReference type="PANTHER" id="PTHR19848:SF8">
    <property type="entry name" value="F-BOX AND WD REPEAT DOMAIN CONTAINING 7"/>
    <property type="match status" value="1"/>
</dbReference>
<evidence type="ECO:0000256" key="3">
    <source>
        <dbReference type="PROSITE-ProRule" id="PRU00221"/>
    </source>
</evidence>
<feature type="repeat" description="WD" evidence="3">
    <location>
        <begin position="55"/>
        <end position="96"/>
    </location>
</feature>
<evidence type="ECO:0000256" key="1">
    <source>
        <dbReference type="ARBA" id="ARBA00022574"/>
    </source>
</evidence>
<reference evidence="4" key="2">
    <citation type="journal article" date="2019" name="Genome Biol. Evol.">
        <title>Day and night: Metabolic profiles and evolutionary relationships of six axenic non-marine cyanobacteria.</title>
        <authorList>
            <person name="Will S.E."/>
            <person name="Henke P."/>
            <person name="Boedeker C."/>
            <person name="Huang S."/>
            <person name="Brinkmann H."/>
            <person name="Rohde M."/>
            <person name="Jarek M."/>
            <person name="Friedl T."/>
            <person name="Seufert S."/>
            <person name="Schumacher M."/>
            <person name="Overmann J."/>
            <person name="Neumann-Schaal M."/>
            <person name="Petersen J."/>
        </authorList>
    </citation>
    <scope>NUCLEOTIDE SEQUENCE [LARGE SCALE GENOMIC DNA]</scope>
    <source>
        <strain evidence="4">PCC 7102</strain>
    </source>
</reference>
<dbReference type="Gene3D" id="2.130.10.10">
    <property type="entry name" value="YVTN repeat-like/Quinoprotein amine dehydrogenase"/>
    <property type="match status" value="1"/>
</dbReference>
<dbReference type="InterPro" id="IPR015943">
    <property type="entry name" value="WD40/YVTN_repeat-like_dom_sf"/>
</dbReference>
<reference evidence="4" key="1">
    <citation type="submission" date="2018-12" db="EMBL/GenBank/DDBJ databases">
        <authorList>
            <person name="Will S."/>
            <person name="Neumann-Schaal M."/>
            <person name="Henke P."/>
        </authorList>
    </citation>
    <scope>NUCLEOTIDE SEQUENCE</scope>
    <source>
        <strain evidence="4">PCC 7102</strain>
    </source>
</reference>
<dbReference type="PANTHER" id="PTHR19848">
    <property type="entry name" value="WD40 REPEAT PROTEIN"/>
    <property type="match status" value="1"/>
</dbReference>
<organism evidence="4 5">
    <name type="scientific">Dulcicalothrix desertica PCC 7102</name>
    <dbReference type="NCBI Taxonomy" id="232991"/>
    <lineage>
        <taxon>Bacteria</taxon>
        <taxon>Bacillati</taxon>
        <taxon>Cyanobacteriota</taxon>
        <taxon>Cyanophyceae</taxon>
        <taxon>Nostocales</taxon>
        <taxon>Calotrichaceae</taxon>
        <taxon>Dulcicalothrix</taxon>
    </lineage>
</organism>
<keyword evidence="2" id="KW-0677">Repeat</keyword>
<name>A0A3S1CM88_9CYAN</name>
<protein>
    <recommendedName>
        <fullName evidence="6">Anaphase-promoting complex subunit 4 WD40 domain-containing protein</fullName>
    </recommendedName>
</protein>